<sequence length="542" mass="57271">MSWFNDLSIRGKLLLNFLVSGGLFIVAIIICYVQIGRVDSLASEVARNWLPSVQQAAKLSELRLRYRVRSLEYLLAGPADKPKVEKALGELDTSLHEAIDAYTPLIAGEEDRRLIEAVRSAARDYAKAVNTAIEHEKAGRDSEALQVQRETWLPTANRVRDAIEALVVFNRQNADAATAMGSSAAAQARTTAIAALIIGTLLALASSVFFSRLLSNRLSRVVTAAQRIAARDLSGSDLPPRSGDEIGALIGAVGDMQAALRDTLVSTRQGADEVSGAARQLGDGVSQMEQSVAVQSEAASAIAANVEQLTVSITHVSDSTGDASRLAADAGRQALEGQGTVDKLVEEIGRVSNVVQTAAERIAGLETDSQRISSIVQVIKEIAEQTNLLALNAAIEAARAGEHGRGFAVVADEVRKLSERTAESTGEITEMVRAIQESTRQVVAGIGDGVEAVSNSVGHAEHTGRTIAALQSISQQVASIIGELDVALREQSGASAEVAKRVEEIATHAEETGAATAEASRSAQALTQVADTMLSTVSRFRL</sequence>
<dbReference type="InterPro" id="IPR024478">
    <property type="entry name" value="HlyB_4HB_MCP"/>
</dbReference>
<dbReference type="PROSITE" id="PS50111">
    <property type="entry name" value="CHEMOTAXIS_TRANSDUC_2"/>
    <property type="match status" value="1"/>
</dbReference>
<keyword evidence="5" id="KW-0472">Membrane</keyword>
<dbReference type="Pfam" id="PF12729">
    <property type="entry name" value="4HB_MCP_1"/>
    <property type="match status" value="1"/>
</dbReference>
<organism evidence="8 9">
    <name type="scientific">Azoarcus indigens</name>
    <dbReference type="NCBI Taxonomy" id="29545"/>
    <lineage>
        <taxon>Bacteria</taxon>
        <taxon>Pseudomonadati</taxon>
        <taxon>Pseudomonadota</taxon>
        <taxon>Betaproteobacteria</taxon>
        <taxon>Rhodocyclales</taxon>
        <taxon>Zoogloeaceae</taxon>
        <taxon>Azoarcus</taxon>
    </lineage>
</organism>
<dbReference type="InterPro" id="IPR003660">
    <property type="entry name" value="HAMP_dom"/>
</dbReference>
<evidence type="ECO:0000256" key="3">
    <source>
        <dbReference type="ARBA" id="ARBA00029447"/>
    </source>
</evidence>
<dbReference type="InterPro" id="IPR004089">
    <property type="entry name" value="MCPsignal_dom"/>
</dbReference>
<comment type="similarity">
    <text evidence="3">Belongs to the methyl-accepting chemotaxis (MCP) protein family.</text>
</comment>
<comment type="caution">
    <text evidence="8">The sequence shown here is derived from an EMBL/GenBank/DDBJ whole genome shotgun (WGS) entry which is preliminary data.</text>
</comment>
<dbReference type="SMART" id="SM00283">
    <property type="entry name" value="MA"/>
    <property type="match status" value="1"/>
</dbReference>
<dbReference type="Pfam" id="PF00672">
    <property type="entry name" value="HAMP"/>
    <property type="match status" value="1"/>
</dbReference>
<dbReference type="PROSITE" id="PS50885">
    <property type="entry name" value="HAMP"/>
    <property type="match status" value="1"/>
</dbReference>
<keyword evidence="5" id="KW-0812">Transmembrane</keyword>
<evidence type="ECO:0000259" key="6">
    <source>
        <dbReference type="PROSITE" id="PS50111"/>
    </source>
</evidence>
<keyword evidence="9" id="KW-1185">Reference proteome</keyword>
<dbReference type="CDD" id="cd06225">
    <property type="entry name" value="HAMP"/>
    <property type="match status" value="1"/>
</dbReference>
<dbReference type="EMBL" id="SNVV01000001">
    <property type="protein sequence ID" value="TDN56762.1"/>
    <property type="molecule type" value="Genomic_DNA"/>
</dbReference>
<dbReference type="GO" id="GO:0016020">
    <property type="term" value="C:membrane"/>
    <property type="evidence" value="ECO:0007669"/>
    <property type="project" value="UniProtKB-SubCell"/>
</dbReference>
<dbReference type="PANTHER" id="PTHR32089">
    <property type="entry name" value="METHYL-ACCEPTING CHEMOTAXIS PROTEIN MCPB"/>
    <property type="match status" value="1"/>
</dbReference>
<evidence type="ECO:0000256" key="2">
    <source>
        <dbReference type="ARBA" id="ARBA00023224"/>
    </source>
</evidence>
<dbReference type="Gene3D" id="1.10.287.950">
    <property type="entry name" value="Methyl-accepting chemotaxis protein"/>
    <property type="match status" value="1"/>
</dbReference>
<dbReference type="SMART" id="SM00304">
    <property type="entry name" value="HAMP"/>
    <property type="match status" value="1"/>
</dbReference>
<evidence type="ECO:0000313" key="9">
    <source>
        <dbReference type="Proteomes" id="UP000295129"/>
    </source>
</evidence>
<proteinExistence type="inferred from homology"/>
<evidence type="ECO:0000256" key="4">
    <source>
        <dbReference type="PROSITE-ProRule" id="PRU00284"/>
    </source>
</evidence>
<dbReference type="OrthoDB" id="9763018at2"/>
<dbReference type="GO" id="GO:0007165">
    <property type="term" value="P:signal transduction"/>
    <property type="evidence" value="ECO:0007669"/>
    <property type="project" value="UniProtKB-KW"/>
</dbReference>
<feature type="domain" description="Methyl-accepting transducer" evidence="6">
    <location>
        <begin position="270"/>
        <end position="506"/>
    </location>
</feature>
<dbReference type="SUPFAM" id="SSF58104">
    <property type="entry name" value="Methyl-accepting chemotaxis protein (MCP) signaling domain"/>
    <property type="match status" value="1"/>
</dbReference>
<keyword evidence="5" id="KW-1133">Transmembrane helix</keyword>
<dbReference type="CDD" id="cd11386">
    <property type="entry name" value="MCP_signal"/>
    <property type="match status" value="1"/>
</dbReference>
<dbReference type="GO" id="GO:0006935">
    <property type="term" value="P:chemotaxis"/>
    <property type="evidence" value="ECO:0007669"/>
    <property type="project" value="UniProtKB-ARBA"/>
</dbReference>
<accession>A0A4R6EER9</accession>
<name>A0A4R6EER9_9RHOO</name>
<reference evidence="8 9" key="1">
    <citation type="submission" date="2019-03" db="EMBL/GenBank/DDBJ databases">
        <title>Genomic Encyclopedia of Type Strains, Phase IV (KMG-IV): sequencing the most valuable type-strain genomes for metagenomic binning, comparative biology and taxonomic classification.</title>
        <authorList>
            <person name="Goeker M."/>
        </authorList>
    </citation>
    <scope>NUCLEOTIDE SEQUENCE [LARGE SCALE GENOMIC DNA]</scope>
    <source>
        <strain evidence="8 9">DSM 12121</strain>
    </source>
</reference>
<comment type="subcellular location">
    <subcellularLocation>
        <location evidence="1">Membrane</location>
    </subcellularLocation>
</comment>
<dbReference type="FunFam" id="1.10.287.950:FF:000001">
    <property type="entry name" value="Methyl-accepting chemotaxis sensory transducer"/>
    <property type="match status" value="1"/>
</dbReference>
<feature type="domain" description="HAMP" evidence="7">
    <location>
        <begin position="212"/>
        <end position="265"/>
    </location>
</feature>
<evidence type="ECO:0000313" key="8">
    <source>
        <dbReference type="EMBL" id="TDN56762.1"/>
    </source>
</evidence>
<dbReference type="Proteomes" id="UP000295129">
    <property type="component" value="Unassembled WGS sequence"/>
</dbReference>
<evidence type="ECO:0000256" key="1">
    <source>
        <dbReference type="ARBA" id="ARBA00004370"/>
    </source>
</evidence>
<dbReference type="RefSeq" id="WP_133587371.1">
    <property type="nucleotide sequence ID" value="NZ_SNVV01000001.1"/>
</dbReference>
<feature type="transmembrane region" description="Helical" evidence="5">
    <location>
        <begin position="13"/>
        <end position="33"/>
    </location>
</feature>
<dbReference type="AlphaFoldDB" id="A0A4R6EER9"/>
<keyword evidence="2 4" id="KW-0807">Transducer</keyword>
<gene>
    <name evidence="8" type="ORF">C7389_101141</name>
</gene>
<protein>
    <submittedName>
        <fullName evidence="8">Methyl-accepting chemotaxis protein</fullName>
    </submittedName>
</protein>
<dbReference type="PANTHER" id="PTHR32089:SF112">
    <property type="entry name" value="LYSOZYME-LIKE PROTEIN-RELATED"/>
    <property type="match status" value="1"/>
</dbReference>
<dbReference type="Pfam" id="PF00015">
    <property type="entry name" value="MCPsignal"/>
    <property type="match status" value="1"/>
</dbReference>
<evidence type="ECO:0000259" key="7">
    <source>
        <dbReference type="PROSITE" id="PS50885"/>
    </source>
</evidence>
<evidence type="ECO:0000256" key="5">
    <source>
        <dbReference type="SAM" id="Phobius"/>
    </source>
</evidence>